<evidence type="ECO:0000313" key="3">
    <source>
        <dbReference type="Proteomes" id="UP001595621"/>
    </source>
</evidence>
<proteinExistence type="predicted"/>
<sequence>MKFIYILIAVLASSSVSSEEMLCMYPDSDTHELEQAKNCGPIKDGLLTVDSSLLKKMMWSKYGMQCIYMNYPTDKGWFYINQNGLGRGSPFTHDNDCNWFQSGLAVGVTNGQVVYFNQVMDVVKATEYTWASNFYEGYSKVCKGELTKEYDSHGEHYQLKGGQCGFIDREFKVVVPVAYPYESTPKPTSS</sequence>
<keyword evidence="3" id="KW-1185">Reference proteome</keyword>
<feature type="chain" id="PRO_5046830758" evidence="1">
    <location>
        <begin position="19"/>
        <end position="190"/>
    </location>
</feature>
<keyword evidence="1" id="KW-0732">Signal</keyword>
<dbReference type="Proteomes" id="UP001595621">
    <property type="component" value="Unassembled WGS sequence"/>
</dbReference>
<feature type="signal peptide" evidence="1">
    <location>
        <begin position="1"/>
        <end position="18"/>
    </location>
</feature>
<organism evidence="2 3">
    <name type="scientific">Shewanella submarina</name>
    <dbReference type="NCBI Taxonomy" id="2016376"/>
    <lineage>
        <taxon>Bacteria</taxon>
        <taxon>Pseudomonadati</taxon>
        <taxon>Pseudomonadota</taxon>
        <taxon>Gammaproteobacteria</taxon>
        <taxon>Alteromonadales</taxon>
        <taxon>Shewanellaceae</taxon>
        <taxon>Shewanella</taxon>
    </lineage>
</organism>
<name>A0ABV7GBY3_9GAMM</name>
<protein>
    <submittedName>
        <fullName evidence="2">WG repeat-containing protein</fullName>
    </submittedName>
</protein>
<gene>
    <name evidence="2" type="ORF">ACFOE0_07315</name>
</gene>
<evidence type="ECO:0000256" key="1">
    <source>
        <dbReference type="SAM" id="SignalP"/>
    </source>
</evidence>
<comment type="caution">
    <text evidence="2">The sequence shown here is derived from an EMBL/GenBank/DDBJ whole genome shotgun (WGS) entry which is preliminary data.</text>
</comment>
<evidence type="ECO:0000313" key="2">
    <source>
        <dbReference type="EMBL" id="MFC3138001.1"/>
    </source>
</evidence>
<reference evidence="3" key="1">
    <citation type="journal article" date="2019" name="Int. J. Syst. Evol. Microbiol.">
        <title>The Global Catalogue of Microorganisms (GCM) 10K type strain sequencing project: providing services to taxonomists for standard genome sequencing and annotation.</title>
        <authorList>
            <consortium name="The Broad Institute Genomics Platform"/>
            <consortium name="The Broad Institute Genome Sequencing Center for Infectious Disease"/>
            <person name="Wu L."/>
            <person name="Ma J."/>
        </authorList>
    </citation>
    <scope>NUCLEOTIDE SEQUENCE [LARGE SCALE GENOMIC DNA]</scope>
    <source>
        <strain evidence="3">KCTC 52277</strain>
    </source>
</reference>
<dbReference type="EMBL" id="JBHRTD010000006">
    <property type="protein sequence ID" value="MFC3138001.1"/>
    <property type="molecule type" value="Genomic_DNA"/>
</dbReference>
<dbReference type="RefSeq" id="WP_248934818.1">
    <property type="nucleotide sequence ID" value="NZ_JAKILF010000002.1"/>
</dbReference>
<accession>A0ABV7GBY3</accession>